<feature type="compositionally biased region" description="Low complexity" evidence="1">
    <location>
        <begin position="7"/>
        <end position="16"/>
    </location>
</feature>
<sequence>MRREPTAGPGRVVRAGRGVGRGRGRRLGATQWLGEPTATSGPGRVVPRAAEPGPQPETGYAGLCDEARSGSASQRYAPPSPSPFPSVMPSEMMRDGAQLSAVQCSKVVIRDSWREAD</sequence>
<evidence type="ECO:0000256" key="1">
    <source>
        <dbReference type="SAM" id="MobiDB-lite"/>
    </source>
</evidence>
<dbReference type="EMBL" id="VIWW01000001">
    <property type="protein sequence ID" value="TWG05264.1"/>
    <property type="molecule type" value="Genomic_DNA"/>
</dbReference>
<dbReference type="Proteomes" id="UP000318186">
    <property type="component" value="Unassembled WGS sequence"/>
</dbReference>
<organism evidence="2 3">
    <name type="scientific">Streptomyces brevispora</name>
    <dbReference type="NCBI Taxonomy" id="887462"/>
    <lineage>
        <taxon>Bacteria</taxon>
        <taxon>Bacillati</taxon>
        <taxon>Actinomycetota</taxon>
        <taxon>Actinomycetes</taxon>
        <taxon>Kitasatosporales</taxon>
        <taxon>Streptomycetaceae</taxon>
        <taxon>Streptomyces</taxon>
    </lineage>
</organism>
<dbReference type="AlphaFoldDB" id="A0A561V0V8"/>
<evidence type="ECO:0000313" key="3">
    <source>
        <dbReference type="Proteomes" id="UP000318186"/>
    </source>
</evidence>
<proteinExistence type="predicted"/>
<name>A0A561V0V8_9ACTN</name>
<reference evidence="2 3" key="1">
    <citation type="submission" date="2019-06" db="EMBL/GenBank/DDBJ databases">
        <title>Sequencing the genomes of 1000 actinobacteria strains.</title>
        <authorList>
            <person name="Klenk H.-P."/>
        </authorList>
    </citation>
    <scope>NUCLEOTIDE SEQUENCE [LARGE SCALE GENOMIC DNA]</scope>
    <source>
        <strain evidence="2 3">DSM 42059</strain>
    </source>
</reference>
<comment type="caution">
    <text evidence="2">The sequence shown here is derived from an EMBL/GenBank/DDBJ whole genome shotgun (WGS) entry which is preliminary data.</text>
</comment>
<gene>
    <name evidence="2" type="ORF">FHX80_113741</name>
</gene>
<feature type="region of interest" description="Disordered" evidence="1">
    <location>
        <begin position="1"/>
        <end position="86"/>
    </location>
</feature>
<accession>A0A561V0V8</accession>
<evidence type="ECO:0000313" key="2">
    <source>
        <dbReference type="EMBL" id="TWG05264.1"/>
    </source>
</evidence>
<protein>
    <submittedName>
        <fullName evidence="2">Uncharacterized protein</fullName>
    </submittedName>
</protein>